<dbReference type="Gene3D" id="3.40.50.300">
    <property type="entry name" value="P-loop containing nucleotide triphosphate hydrolases"/>
    <property type="match status" value="1"/>
</dbReference>
<dbReference type="GO" id="GO:0005737">
    <property type="term" value="C:cytoplasm"/>
    <property type="evidence" value="ECO:0007669"/>
    <property type="project" value="TreeGrafter"/>
</dbReference>
<feature type="binding site" evidence="6">
    <location>
        <begin position="199"/>
        <end position="200"/>
    </location>
    <ligand>
        <name>GTP</name>
        <dbReference type="ChEBI" id="CHEBI:37565"/>
    </ligand>
</feature>
<comment type="caution">
    <text evidence="9">The sequence shown here is derived from an EMBL/GenBank/DDBJ whole genome shotgun (WGS) entry which is preliminary data.</text>
</comment>
<dbReference type="GO" id="GO:0005834">
    <property type="term" value="C:heterotrimeric G-protein complex"/>
    <property type="evidence" value="ECO:0007669"/>
    <property type="project" value="TreeGrafter"/>
</dbReference>
<keyword evidence="4 6" id="KW-0342">GTP-binding</keyword>
<dbReference type="GO" id="GO:0031683">
    <property type="term" value="F:G-protein beta/gamma-subunit complex binding"/>
    <property type="evidence" value="ECO:0007669"/>
    <property type="project" value="InterPro"/>
</dbReference>
<dbReference type="PANTHER" id="PTHR10218">
    <property type="entry name" value="GTP-BINDING PROTEIN ALPHA SUBUNIT"/>
    <property type="match status" value="1"/>
</dbReference>
<evidence type="ECO:0000256" key="5">
    <source>
        <dbReference type="ARBA" id="ARBA00023224"/>
    </source>
</evidence>
<feature type="binding site" evidence="6">
    <location>
        <position position="384"/>
    </location>
    <ligand>
        <name>GTP</name>
        <dbReference type="ChEBI" id="CHEBI:37565"/>
    </ligand>
</feature>
<accession>X6M0W0</accession>
<dbReference type="CDD" id="cd00066">
    <property type="entry name" value="G-alpha"/>
    <property type="match status" value="1"/>
</dbReference>
<evidence type="ECO:0000256" key="4">
    <source>
        <dbReference type="ARBA" id="ARBA00023134"/>
    </source>
</evidence>
<dbReference type="Proteomes" id="UP000023152">
    <property type="component" value="Unassembled WGS sequence"/>
</dbReference>
<feature type="binding site" evidence="6">
    <location>
        <begin position="325"/>
        <end position="328"/>
    </location>
    <ligand>
        <name>GTP</name>
        <dbReference type="ChEBI" id="CHEBI:37565"/>
    </ligand>
</feature>
<feature type="chain" id="PRO_5012361935" evidence="8">
    <location>
        <begin position="16"/>
        <end position="432"/>
    </location>
</feature>
<dbReference type="GO" id="GO:0001664">
    <property type="term" value="F:G protein-coupled receptor binding"/>
    <property type="evidence" value="ECO:0007669"/>
    <property type="project" value="TreeGrafter"/>
</dbReference>
<reference evidence="9 10" key="1">
    <citation type="journal article" date="2013" name="Curr. Biol.">
        <title>The Genome of the Foraminiferan Reticulomyxa filosa.</title>
        <authorList>
            <person name="Glockner G."/>
            <person name="Hulsmann N."/>
            <person name="Schleicher M."/>
            <person name="Noegel A.A."/>
            <person name="Eichinger L."/>
            <person name="Gallinger C."/>
            <person name="Pawlowski J."/>
            <person name="Sierra R."/>
            <person name="Euteneuer U."/>
            <person name="Pillet L."/>
            <person name="Moustafa A."/>
            <person name="Platzer M."/>
            <person name="Groth M."/>
            <person name="Szafranski K."/>
            <person name="Schliwa M."/>
        </authorList>
    </citation>
    <scope>NUCLEOTIDE SEQUENCE [LARGE SCALE GENOMIC DNA]</scope>
</reference>
<dbReference type="InterPro" id="IPR001019">
    <property type="entry name" value="Gprotein_alpha_su"/>
</dbReference>
<evidence type="ECO:0000256" key="7">
    <source>
        <dbReference type="PIRSR" id="PIRSR601019-2"/>
    </source>
</evidence>
<dbReference type="GO" id="GO:0046872">
    <property type="term" value="F:metal ion binding"/>
    <property type="evidence" value="ECO:0007669"/>
    <property type="project" value="UniProtKB-KW"/>
</dbReference>
<dbReference type="Pfam" id="PF00503">
    <property type="entry name" value="G-alpha"/>
    <property type="match status" value="1"/>
</dbReference>
<dbReference type="OMA" id="QVIWADA"/>
<feature type="binding site" evidence="6">
    <location>
        <begin position="92"/>
        <end position="97"/>
    </location>
    <ligand>
        <name>GTP</name>
        <dbReference type="ChEBI" id="CHEBI:37565"/>
    </ligand>
</feature>
<dbReference type="AlphaFoldDB" id="X6M0W0"/>
<gene>
    <name evidence="9" type="ORF">RFI_30777</name>
</gene>
<dbReference type="InterPro" id="IPR011025">
    <property type="entry name" value="GproteinA_insert"/>
</dbReference>
<dbReference type="SUPFAM" id="SSF52540">
    <property type="entry name" value="P-loop containing nucleoside triphosphate hydrolases"/>
    <property type="match status" value="1"/>
</dbReference>
<dbReference type="GO" id="GO:0005525">
    <property type="term" value="F:GTP binding"/>
    <property type="evidence" value="ECO:0007669"/>
    <property type="project" value="UniProtKB-KW"/>
</dbReference>
<keyword evidence="8" id="KW-0732">Signal</keyword>
<keyword evidence="3 7" id="KW-0460">Magnesium</keyword>
<feature type="binding site" evidence="7">
    <location>
        <position position="230"/>
    </location>
    <ligand>
        <name>Mg(2+)</name>
        <dbReference type="ChEBI" id="CHEBI:18420"/>
    </ligand>
</feature>
<keyword evidence="10" id="KW-1185">Reference proteome</keyword>
<dbReference type="InterPro" id="IPR027417">
    <property type="entry name" value="P-loop_NTPase"/>
</dbReference>
<dbReference type="SMART" id="SM00275">
    <property type="entry name" value="G_alpha"/>
    <property type="match status" value="1"/>
</dbReference>
<evidence type="ECO:0000313" key="9">
    <source>
        <dbReference type="EMBL" id="ETO06615.1"/>
    </source>
</evidence>
<dbReference type="PROSITE" id="PS51882">
    <property type="entry name" value="G_ALPHA"/>
    <property type="match status" value="1"/>
</dbReference>
<feature type="binding site" evidence="7">
    <location>
        <position position="96"/>
    </location>
    <ligand>
        <name>Mg(2+)</name>
        <dbReference type="ChEBI" id="CHEBI:18420"/>
    </ligand>
</feature>
<sequence length="432" mass="50296">MIAFLNLVFNCLAFASNHLKIFQNKATGQFTTTKSTPKKDKEMGTCNSSQLVQEKKELKTEKKTNKKIQHDLEKLHQSDQEIKKLLLLGAGESGKSTLFKQMIALYGKGFSEDQRQSYRGIVFQNVIRAMKVLVQNMDELKAEFNVELEVEHQEAAKRTKNLLGNEEMTEEIAADIQALWKDSGIQKIYENRSRFQFPDSGPYFFSRVNDMIKKDYIPNQQDVLRSRVRSTGMLETDFEVEGNQFRVFDVGGQRNERRKWIHCFENVSCVIFVAAISEYDQVSYVFQKVLFEDEVTNRVVEAIHLFDDICNSSWFVKTSIILFLNKRDLFMEKIHKIPLNTCEPFKDYNGPLYDYDSGCEYFRAKFEQKNRSEEKEVYTHVTCATDTSNVSRVFDSVKAILIKQSLRDGNFCVYLLPYIYNDFIHTLTAQLF</sequence>
<evidence type="ECO:0000256" key="6">
    <source>
        <dbReference type="PIRSR" id="PIRSR601019-1"/>
    </source>
</evidence>
<evidence type="ECO:0000256" key="3">
    <source>
        <dbReference type="ARBA" id="ARBA00022842"/>
    </source>
</evidence>
<keyword evidence="1 7" id="KW-0479">Metal-binding</keyword>
<feature type="signal peptide" evidence="8">
    <location>
        <begin position="1"/>
        <end position="15"/>
    </location>
</feature>
<dbReference type="GO" id="GO:0032502">
    <property type="term" value="P:developmental process"/>
    <property type="evidence" value="ECO:0007669"/>
    <property type="project" value="UniProtKB-ARBA"/>
</dbReference>
<dbReference type="PANTHER" id="PTHR10218:SF302">
    <property type="entry name" value="GUANINE NUCLEOTIDE-BINDING PROTEIN ALPHA-5 SUBUNIT"/>
    <property type="match status" value="1"/>
</dbReference>
<dbReference type="OrthoDB" id="5817230at2759"/>
<dbReference type="GO" id="GO:0003924">
    <property type="term" value="F:GTPase activity"/>
    <property type="evidence" value="ECO:0007669"/>
    <property type="project" value="InterPro"/>
</dbReference>
<protein>
    <submittedName>
        <fullName evidence="9">G Protein, Alpha subunit family member (Gpa-3)</fullName>
    </submittedName>
</protein>
<dbReference type="EMBL" id="ASPP01026964">
    <property type="protein sequence ID" value="ETO06615.1"/>
    <property type="molecule type" value="Genomic_DNA"/>
</dbReference>
<organism evidence="9 10">
    <name type="scientific">Reticulomyxa filosa</name>
    <dbReference type="NCBI Taxonomy" id="46433"/>
    <lineage>
        <taxon>Eukaryota</taxon>
        <taxon>Sar</taxon>
        <taxon>Rhizaria</taxon>
        <taxon>Retaria</taxon>
        <taxon>Foraminifera</taxon>
        <taxon>Monothalamids</taxon>
        <taxon>Reticulomyxidae</taxon>
        <taxon>Reticulomyxa</taxon>
    </lineage>
</organism>
<feature type="binding site" evidence="6">
    <location>
        <begin position="249"/>
        <end position="253"/>
    </location>
    <ligand>
        <name>GTP</name>
        <dbReference type="ChEBI" id="CHEBI:37565"/>
    </ligand>
</feature>
<evidence type="ECO:0000256" key="8">
    <source>
        <dbReference type="SAM" id="SignalP"/>
    </source>
</evidence>
<proteinExistence type="predicted"/>
<dbReference type="FunFam" id="3.40.50.300:FF:000563">
    <property type="entry name" value="Guanine nucleotide-binding protein alpha subunit"/>
    <property type="match status" value="1"/>
</dbReference>
<dbReference type="SUPFAM" id="SSF47895">
    <property type="entry name" value="Transducin (alpha subunit), insertion domain"/>
    <property type="match status" value="1"/>
</dbReference>
<dbReference type="PRINTS" id="PR00318">
    <property type="entry name" value="GPROTEINA"/>
</dbReference>
<evidence type="ECO:0000313" key="10">
    <source>
        <dbReference type="Proteomes" id="UP000023152"/>
    </source>
</evidence>
<name>X6M0W0_RETFI</name>
<evidence type="ECO:0000256" key="1">
    <source>
        <dbReference type="ARBA" id="ARBA00022723"/>
    </source>
</evidence>
<evidence type="ECO:0000256" key="2">
    <source>
        <dbReference type="ARBA" id="ARBA00022741"/>
    </source>
</evidence>
<dbReference type="GO" id="GO:0007188">
    <property type="term" value="P:adenylate cyclase-modulating G protein-coupled receptor signaling pathway"/>
    <property type="evidence" value="ECO:0007669"/>
    <property type="project" value="TreeGrafter"/>
</dbReference>
<keyword evidence="2 6" id="KW-0547">Nucleotide-binding</keyword>
<dbReference type="Gene3D" id="1.10.400.10">
    <property type="entry name" value="GI Alpha 1, domain 2-like"/>
    <property type="match status" value="1"/>
</dbReference>
<keyword evidence="5" id="KW-0807">Transducer</keyword>
<dbReference type="FunFam" id="1.10.400.10:FF:000007">
    <property type="entry name" value="Guanine nucleotide-binding protein subunit alpha"/>
    <property type="match status" value="1"/>
</dbReference>